<dbReference type="EMBL" id="CT868128">
    <property type="protein sequence ID" value="CAK72526.1"/>
    <property type="molecule type" value="Genomic_DNA"/>
</dbReference>
<evidence type="ECO:0000313" key="4">
    <source>
        <dbReference type="EMBL" id="CAK72526.1"/>
    </source>
</evidence>
<dbReference type="eggNOG" id="KOG3525">
    <property type="taxonomic scope" value="Eukaryota"/>
</dbReference>
<dbReference type="PANTHER" id="PTHR15332">
    <property type="entry name" value="PROPROTEIN CONVERTASE SUBTILISIN_KEXIN TYPE 5-LIKE"/>
    <property type="match status" value="1"/>
</dbReference>
<evidence type="ECO:0000256" key="1">
    <source>
        <dbReference type="SAM" id="Phobius"/>
    </source>
</evidence>
<name>A0CP09_PARTE</name>
<feature type="transmembrane region" description="Helical" evidence="1">
    <location>
        <begin position="2903"/>
        <end position="2921"/>
    </location>
</feature>
<feature type="domain" description="EGF-like" evidence="3">
    <location>
        <begin position="1577"/>
        <end position="1614"/>
    </location>
</feature>
<gene>
    <name evidence="4" type="ORF">GSPATT00038795001</name>
</gene>
<dbReference type="InterPro" id="IPR006212">
    <property type="entry name" value="Furin_repeat"/>
</dbReference>
<feature type="domain" description="EGF-like" evidence="3">
    <location>
        <begin position="1045"/>
        <end position="1091"/>
    </location>
</feature>
<feature type="domain" description="EGF-like" evidence="3">
    <location>
        <begin position="841"/>
        <end position="871"/>
    </location>
</feature>
<feature type="domain" description="EGF-like" evidence="3">
    <location>
        <begin position="1703"/>
        <end position="1732"/>
    </location>
</feature>
<feature type="transmembrane region" description="Helical" evidence="1">
    <location>
        <begin position="2995"/>
        <end position="3019"/>
    </location>
</feature>
<feature type="transmembrane region" description="Helical" evidence="1">
    <location>
        <begin position="2959"/>
        <end position="2983"/>
    </location>
</feature>
<accession>A0CP09</accession>
<dbReference type="Gene3D" id="2.10.220.10">
    <property type="entry name" value="Hormone Receptor, Insulin-like Growth Factor Receptor 1, Chain A, domain 2"/>
    <property type="match status" value="11"/>
</dbReference>
<dbReference type="PANTHER" id="PTHR15332:SF175">
    <property type="entry name" value="PROPROTEIN CONVERTASE SUBTILISIN_KEXIN TYPE 5-LIKE"/>
    <property type="match status" value="1"/>
</dbReference>
<feature type="domain" description="EGF-like" evidence="3">
    <location>
        <begin position="1288"/>
        <end position="1329"/>
    </location>
</feature>
<keyword evidence="1" id="KW-1133">Transmembrane helix</keyword>
<sequence>MIRKDIQFFLWILQLVNGFRSLYSNYDKAGYLIECRGGHSHAPGMHPHPCGYFHSGCSSVTEPKMIILNGNEALCHPRLQQYTVWPLQYFEQVLFCQNKAIIYEYSENTDLVLSCLFVFDNCLIAQRSGDILKCQYCSAYKTGERCLPSLGTLNPYLGCGNNCASCVSDDCGTCKEGYSPSSNTDLKCSLACQATHLSCSVDNGVYSFQGCRKGYELVDDQCVACPFKCTTCVTGVCTGCEFHYFLKDNQCFGDINCTRFDYNYDPNTGLAVGITCQICDFGYFYNPIQQKCTLCKEQPGLEKCLICFNATECKVCLGTHIITDDKKCTPFLGCSSNCQTCLYTDPNYCTTCNLKEKFLTSAIKPGQCICDYPNGYIDKDGVCAKCTDGQCSSCRYNYYYCVSCRAITNRMLFFTQCICKQGYYETGLSNQICLKCYADCYNCKGPYNNDCTECGDPSIYYKYFENGSCFCLERTLLQIQSDGNSICQPCHPRCQKCSQPYDTSNNQYCTMCIPEQRRVLSSDYKCVCQNGYGSDGIQDICTSNRFKSQSQRPLETDCLQCSSVAHRYLTIDNTCSCTQAYYDPGFQDQICYLACHHSCTSCNVYGKDQCTSCPSTRYADQVGTTFQCLCKDSHYYSDPLFLQCQPCHLTCKTCNGIYQTNCLTCDTTYRQLVLSKCDCYPGYYSLGSLQCSQCHNTCLSCFSSDEDGCITCASDKNRVMKANKCVCMNNTLQTSNTDPICQNCSYRCSSCTINPENCTTCPDSSERDLGTDNSCQCPAYYYDQPGNPICIKCHGTCQTCQGSQSNQCTSCNTLSKRELNSNGECKCPNSYFDLGIQECQTCSSDCLECAITPTNCTSCNPDRYLLGNSCLCKTKLQGSYLTTYLVPLKNRCQNCHYSCLSCSGPQANQCLSCLNSESRILVDKSCVCGENTLDISVPNCQKCDYRCQGCTTLSTLCKACPSLSLRIFNSSSSSCNCPSQYYDDGVNTVCQKCDYSCLTCKITSTRCDSCQVNSNRTYNILLFSCLCNDQYYDSGITICQQCHYSCQLCNSFGADQCLSCQPQTTSFRILNGKVCECLLGYYDDGLSSNCQKCFYKCQSCITSQSYCTSCVQTRHLSQNQCLCDTGFYDNGLSNCSKCDSNCYNCNYNSKLCTECDSNTLRILNTNNNTCQCQPGTTEIDGLCQYCDINCQTCSNTITNCISCGPSKMLINSKCVCIDGTYLLNVDNKCYNCNSTCETCGGQDSFCLSCSSDKNRVLNITNHFCICMDGYYEDIVNNSCLQCDKTCLACFGNSSNCTQCDSSLNLTLNQQNKCVCKSGYFFNLIAQQCQVCHFSCTECQTQNQCLSCELITRYFDSDTSKCICKDGFFEANQKQCIQCHSSCKTCQIQSNKCLSCDSSNLRYFQINSCPCLDGYYDVGVEICQKCSDICKTCQISSTKCQSCYPNHLRTVNQNDCTCIPGYFDNGSLICEKCSNSCQTCKSQKDQCTSCDVNQNRLDQSIIHKCPCISDFYQDSNEICQKCHVKCSGCVNDRNNCLSCKYLQGSNRQTISNQCNCKDGYYDDDVQIICNKCDSRCKTCEKDAKNCLKCFSNLRINPPDCSCMNGYFETSQLTCEACEFQCNTCQTIPSNCLTCKEGRINKSCDCEEGYFEDGQPLCIQCDVQCQRCEHYADNCLACRGDRSEIPLCRCQDGYYDDFQSLNCLKCDYTCKTCTLYECLSCNGNRILSDQMTCDPPPNSASSLLTPWCSNCDVAVMNITLSDDLTAIIVQFDFPLNPNFFSTQLDSNVCFNILNQTTLSKLGINPTCIIDPDNQQQLILNLGRNPTIIPGDLIQFLPGSLGHKDCSSKLLSFFLNRLQKPSNPLAPIIKYDVPTYLFNPCDENIILLEQKLYDGLRSFISLQWSFVVQGQNGNGDLANFVTELTNLQLLDLTIPQRTLPIQSNVTLYVEVQNFVQKKNVFQIFIQTHAGQFPSIVSKFKLQYYPFESINLAFTLVSKSCIENSKISNDNSQYQVEFYEIYRNNSKSRPSNINYTKSINSNLLEFNIQSYSLSAWTAYTFQLTISDSSIQYYSQQNVTLQIKSAGIICQFNGTKKLQKYLDVTNIYILCKDLDVQYNWNEDPELSIIVSCLDLTAQEECKDSQQKKLQINSTSTSQVFPKATFQPFTIQAWIVVATKNSLSYTYKIIIVYLEYDFKILDVDYNNGYLVRPVNNYEDLQFTFNIPFKNRQYLLDYQIAIIYDYQLISILSPQYYKYSFQLYDYYQQFNKGNKFNLKFLAQYTNDIIPDQADLSLSLNQPPICKFQMLEQNIKALESHKIAINCEQSEDKPYLYQMKVFLFKDDFEEFQNKSSDNSLLFYSFQQSNNLIGYFPNLEINVIFQIIDQRGSITNIQKNLNMSQNQVVCSNQTIDQLILREKIAWIFEIMINRQDDQNCIKMKDELLKYIELGINSKDIYEKLLDHQIINLQKKLIIKQQAQNTSIRLLEQNEQYECYNNETFLFINTNQEHFYKNITNISSLVIYSQKVEQQITSLIKLKVNMEKQNEQNTLIVDTQSNMLIKSVIQMLQISVQLIDYQFVIISQNETSAEHQEQVAKISEKFISLIDNITMHISDTVQVNGQALLIQGMILKLQFQKLTKSKHNIDFQMPNDYLDNLITFIQKQQLIVNYNYYNQSQTYRTMLQIYLNRSDFEIDQKHFVKTMLTNFLYTNSQINQLELNNYYRIDMAELKFCDTSNQFSLVVEYNYYCINHIKENKFEKCDLEMEQIDDQRTQLFCKCKTIGNLFLIKIANKSITQNNSTVVNQFQFDFSSIKLFEQAFLFVQGGVILSSFFVYCFLFYKEHQSQKESDLEQSQSERQDTLDIGQKVLGRKFYPGHVYIFKASFKYIHSILQFFQDEEKHFKNVKKSFRFLQFSNQISILILISTWEVLSQNFVIMNIQVNLLILLSVRTISKIFQAIYQFGGKAALAVVLLYLCLPLVYLFLTIFVLNQIAIHKTDIDIQVAFNLLSTLFLVFFIFEPIAIYLRIVFYKTFFDSVKNNEYIPINHFIYFFIHHSRINRIYDQLNIR</sequence>
<dbReference type="RefSeq" id="XP_001439923.1">
    <property type="nucleotide sequence ID" value="XM_001439886.1"/>
</dbReference>
<dbReference type="Proteomes" id="UP000000600">
    <property type="component" value="Unassembled WGS sequence"/>
</dbReference>
<feature type="domain" description="EGF-like" evidence="3">
    <location>
        <begin position="949"/>
        <end position="991"/>
    </location>
</feature>
<feature type="chain" id="PRO_5002623475" description="EGF-like domain-containing protein" evidence="2">
    <location>
        <begin position="19"/>
        <end position="3062"/>
    </location>
</feature>
<dbReference type="KEGG" id="ptm:GSPATT00038795001"/>
<dbReference type="InParanoid" id="A0CP09"/>
<keyword evidence="2" id="KW-0732">Signal</keyword>
<evidence type="ECO:0000256" key="2">
    <source>
        <dbReference type="SAM" id="SignalP"/>
    </source>
</evidence>
<dbReference type="HOGENOM" id="CLU_000518_0_0_1"/>
<dbReference type="SMART" id="SM00181">
    <property type="entry name" value="EGF"/>
    <property type="match status" value="20"/>
</dbReference>
<organism evidence="4 5">
    <name type="scientific">Paramecium tetraurelia</name>
    <dbReference type="NCBI Taxonomy" id="5888"/>
    <lineage>
        <taxon>Eukaryota</taxon>
        <taxon>Sar</taxon>
        <taxon>Alveolata</taxon>
        <taxon>Ciliophora</taxon>
        <taxon>Intramacronucleata</taxon>
        <taxon>Oligohymenophorea</taxon>
        <taxon>Peniculida</taxon>
        <taxon>Parameciidae</taxon>
        <taxon>Paramecium</taxon>
    </lineage>
</organism>
<feature type="domain" description="EGF-like" evidence="3">
    <location>
        <begin position="999"/>
        <end position="1040"/>
    </location>
</feature>
<feature type="domain" description="EGF-like" evidence="3">
    <location>
        <begin position="1665"/>
        <end position="1702"/>
    </location>
</feature>
<feature type="domain" description="EGF-like" evidence="3">
    <location>
        <begin position="901"/>
        <end position="941"/>
    </location>
</feature>
<dbReference type="InterPro" id="IPR009030">
    <property type="entry name" value="Growth_fac_rcpt_cys_sf"/>
</dbReference>
<dbReference type="GeneID" id="5025708"/>
<feature type="domain" description="EGF-like" evidence="3">
    <location>
        <begin position="1527"/>
        <end position="1569"/>
    </location>
</feature>
<feature type="signal peptide" evidence="2">
    <location>
        <begin position="1"/>
        <end position="18"/>
    </location>
</feature>
<feature type="domain" description="EGF-like" evidence="3">
    <location>
        <begin position="393"/>
        <end position="434"/>
    </location>
</feature>
<feature type="domain" description="EGF-like" evidence="3">
    <location>
        <begin position="1337"/>
        <end position="1376"/>
    </location>
</feature>
<feature type="domain" description="EGF-like" evidence="3">
    <location>
        <begin position="1096"/>
        <end position="1136"/>
    </location>
</feature>
<proteinExistence type="predicted"/>
<dbReference type="InterPro" id="IPR000742">
    <property type="entry name" value="EGF"/>
</dbReference>
<feature type="domain" description="EGF-like" evidence="3">
    <location>
        <begin position="1144"/>
        <end position="1184"/>
    </location>
</feature>
<dbReference type="SUPFAM" id="SSF57184">
    <property type="entry name" value="Growth factor receptor domain"/>
    <property type="match status" value="12"/>
</dbReference>
<feature type="domain" description="EGF-like" evidence="3">
    <location>
        <begin position="489"/>
        <end position="542"/>
    </location>
</feature>
<dbReference type="OrthoDB" id="313494at2759"/>
<keyword evidence="1" id="KW-0812">Transmembrane</keyword>
<feature type="domain" description="EGF-like" evidence="3">
    <location>
        <begin position="1622"/>
        <end position="1657"/>
    </location>
</feature>
<feature type="domain" description="EGF-like" evidence="3">
    <location>
        <begin position="1431"/>
        <end position="1470"/>
    </location>
</feature>
<evidence type="ECO:0000259" key="3">
    <source>
        <dbReference type="SMART" id="SM00181"/>
    </source>
</evidence>
<keyword evidence="5" id="KW-1185">Reference proteome</keyword>
<feature type="domain" description="EGF-like" evidence="3">
    <location>
        <begin position="145"/>
        <end position="189"/>
    </location>
</feature>
<reference evidence="4 5" key="1">
    <citation type="journal article" date="2006" name="Nature">
        <title>Global trends of whole-genome duplications revealed by the ciliate Paramecium tetraurelia.</title>
        <authorList>
            <consortium name="Genoscope"/>
            <person name="Aury J.-M."/>
            <person name="Jaillon O."/>
            <person name="Duret L."/>
            <person name="Noel B."/>
            <person name="Jubin C."/>
            <person name="Porcel B.M."/>
            <person name="Segurens B."/>
            <person name="Daubin V."/>
            <person name="Anthouard V."/>
            <person name="Aiach N."/>
            <person name="Arnaiz O."/>
            <person name="Billaut A."/>
            <person name="Beisson J."/>
            <person name="Blanc I."/>
            <person name="Bouhouche K."/>
            <person name="Camara F."/>
            <person name="Duharcourt S."/>
            <person name="Guigo R."/>
            <person name="Gogendeau D."/>
            <person name="Katinka M."/>
            <person name="Keller A.-M."/>
            <person name="Kissmehl R."/>
            <person name="Klotz C."/>
            <person name="Koll F."/>
            <person name="Le Moue A."/>
            <person name="Lepere C."/>
            <person name="Malinsky S."/>
            <person name="Nowacki M."/>
            <person name="Nowak J.K."/>
            <person name="Plattner H."/>
            <person name="Poulain J."/>
            <person name="Ruiz F."/>
            <person name="Serrano V."/>
            <person name="Zagulski M."/>
            <person name="Dessen P."/>
            <person name="Betermier M."/>
            <person name="Weissenbach J."/>
            <person name="Scarpelli C."/>
            <person name="Schachter V."/>
            <person name="Sperling L."/>
            <person name="Meyer E."/>
            <person name="Cohen J."/>
            <person name="Wincker P."/>
        </authorList>
    </citation>
    <scope>NUCLEOTIDE SEQUENCE [LARGE SCALE GENOMIC DNA]</scope>
    <source>
        <strain evidence="4 5">Stock d4-2</strain>
    </source>
</reference>
<dbReference type="SMART" id="SM00261">
    <property type="entry name" value="FU"/>
    <property type="match status" value="28"/>
</dbReference>
<feature type="domain" description="EGF-like" evidence="3">
    <location>
        <begin position="1238"/>
        <end position="1280"/>
    </location>
</feature>
<feature type="transmembrane region" description="Helical" evidence="1">
    <location>
        <begin position="2813"/>
        <end position="2834"/>
    </location>
</feature>
<feature type="domain" description="EGF-like" evidence="3">
    <location>
        <begin position="792"/>
        <end position="840"/>
    </location>
</feature>
<protein>
    <recommendedName>
        <fullName evidence="3">EGF-like domain-containing protein</fullName>
    </recommendedName>
</protein>
<dbReference type="OMA" id="FIQTHAG"/>
<feature type="transmembrane region" description="Helical" evidence="1">
    <location>
        <begin position="2927"/>
        <end position="2947"/>
    </location>
</feature>
<keyword evidence="1" id="KW-0472">Membrane</keyword>
<evidence type="ECO:0000313" key="5">
    <source>
        <dbReference type="Proteomes" id="UP000000600"/>
    </source>
</evidence>